<proteinExistence type="predicted"/>
<dbReference type="KEGG" id="plm:Plim_1096"/>
<organism evidence="1 2">
    <name type="scientific">Planctopirus limnophila (strain ATCC 43296 / DSM 3776 / IFAM 1008 / Mu 290)</name>
    <name type="common">Planctomyces limnophilus</name>
    <dbReference type="NCBI Taxonomy" id="521674"/>
    <lineage>
        <taxon>Bacteria</taxon>
        <taxon>Pseudomonadati</taxon>
        <taxon>Planctomycetota</taxon>
        <taxon>Planctomycetia</taxon>
        <taxon>Planctomycetales</taxon>
        <taxon>Planctomycetaceae</taxon>
        <taxon>Planctopirus</taxon>
    </lineage>
</organism>
<sequence>MHLVSDGGEKAQTRSLRDNAWPHLTFQEKLAWNEVRSGVAGIDTRICFLCVRMLSNRGRKLL</sequence>
<dbReference type="EMBL" id="CP001744">
    <property type="protein sequence ID" value="ADG66933.1"/>
    <property type="molecule type" value="Genomic_DNA"/>
</dbReference>
<protein>
    <submittedName>
        <fullName evidence="1">Uncharacterized protein</fullName>
    </submittedName>
</protein>
<accession>D5STU8</accession>
<gene>
    <name evidence="1" type="ordered locus">Plim_1096</name>
</gene>
<evidence type="ECO:0000313" key="2">
    <source>
        <dbReference type="Proteomes" id="UP000002220"/>
    </source>
</evidence>
<name>D5STU8_PLAL2</name>
<dbReference type="HOGENOM" id="CLU_2900286_0_0_0"/>
<dbReference type="AlphaFoldDB" id="D5STU8"/>
<reference evidence="1 2" key="1">
    <citation type="journal article" date="2010" name="Stand. Genomic Sci.">
        <title>Complete genome sequence of Planctomyces limnophilus type strain (Mu 290).</title>
        <authorList>
            <person name="Labutti K."/>
            <person name="Sikorski J."/>
            <person name="Schneider S."/>
            <person name="Nolan M."/>
            <person name="Lucas S."/>
            <person name="Glavina Del Rio T."/>
            <person name="Tice H."/>
            <person name="Cheng J.F."/>
            <person name="Goodwin L."/>
            <person name="Pitluck S."/>
            <person name="Liolios K."/>
            <person name="Ivanova N."/>
            <person name="Mavromatis K."/>
            <person name="Mikhailova N."/>
            <person name="Pati A."/>
            <person name="Chen A."/>
            <person name="Palaniappan K."/>
            <person name="Land M."/>
            <person name="Hauser L."/>
            <person name="Chang Y.J."/>
            <person name="Jeffries C.D."/>
            <person name="Tindall B.J."/>
            <person name="Rohde M."/>
            <person name="Goker M."/>
            <person name="Woyke T."/>
            <person name="Bristow J."/>
            <person name="Eisen J.A."/>
            <person name="Markowitz V."/>
            <person name="Hugenholtz P."/>
            <person name="Kyrpides N.C."/>
            <person name="Klenk H.P."/>
            <person name="Lapidus A."/>
        </authorList>
    </citation>
    <scope>NUCLEOTIDE SEQUENCE [LARGE SCALE GENOMIC DNA]</scope>
    <source>
        <strain evidence="2">ATCC 43296 / DSM 3776 / IFAM 1008 / 290</strain>
    </source>
</reference>
<dbReference type="Proteomes" id="UP000002220">
    <property type="component" value="Chromosome"/>
</dbReference>
<keyword evidence="2" id="KW-1185">Reference proteome</keyword>
<evidence type="ECO:0000313" key="1">
    <source>
        <dbReference type="EMBL" id="ADG66933.1"/>
    </source>
</evidence>